<dbReference type="GO" id="GO:0006749">
    <property type="term" value="P:glutathione metabolic process"/>
    <property type="evidence" value="ECO:0007669"/>
    <property type="project" value="TreeGrafter"/>
</dbReference>
<dbReference type="GO" id="GO:0004364">
    <property type="term" value="F:glutathione transferase activity"/>
    <property type="evidence" value="ECO:0007669"/>
    <property type="project" value="UniProtKB-UniRule"/>
</dbReference>
<dbReference type="PANTHER" id="PTHR42943:SF2">
    <property type="entry name" value="GLUTATHIONE S-TRANSFERASE KAPPA 1"/>
    <property type="match status" value="1"/>
</dbReference>
<dbReference type="Pfam" id="PF01323">
    <property type="entry name" value="DSBA"/>
    <property type="match status" value="1"/>
</dbReference>
<dbReference type="AlphaFoldDB" id="A0A3D8RMD7"/>
<sequence length="224" mass="24841">MAKPKITLYVDTVSPFAYEAYYILRHDPIFSTCDITYIPVFLGGIMKSAGNTPPIDIKNKDTWIAAERTRWATRFNIPIIATTPADFPPLTLPVMRSLCALMLVFPGRAQEMLVRGLDAFFKAYWVDGRNTIDPVVLGEVLREVVEGDEAMLARVRECAAAEGKQVLLENTALAFKEGAFGLPWFVCENAKGEKEGLWGVDHLGCVVDFLGLEKPRAGGWKSVL</sequence>
<feature type="active site" description="Nucleophile" evidence="5">
    <location>
        <position position="14"/>
    </location>
</feature>
<reference evidence="7 8" key="1">
    <citation type="journal article" date="2018" name="IMA Fungus">
        <title>IMA Genome-F 9: Draft genome sequence of Annulohypoxylon stygium, Aspergillus mulundensis, Berkeleyomyces basicola (syn. Thielaviopsis basicola), Ceratocystis smalleyi, two Cercospora beticola strains, Coleophoma cylindrospora, Fusarium fracticaudum, Phialophora cf. hyalina, and Morchella septimelata.</title>
        <authorList>
            <person name="Wingfield B.D."/>
            <person name="Bills G.F."/>
            <person name="Dong Y."/>
            <person name="Huang W."/>
            <person name="Nel W.J."/>
            <person name="Swalarsk-Parry B.S."/>
            <person name="Vaghefi N."/>
            <person name="Wilken P.M."/>
            <person name="An Z."/>
            <person name="de Beer Z.W."/>
            <person name="De Vos L."/>
            <person name="Chen L."/>
            <person name="Duong T.A."/>
            <person name="Gao Y."/>
            <person name="Hammerbacher A."/>
            <person name="Kikkert J.R."/>
            <person name="Li Y."/>
            <person name="Li H."/>
            <person name="Li K."/>
            <person name="Li Q."/>
            <person name="Liu X."/>
            <person name="Ma X."/>
            <person name="Naidoo K."/>
            <person name="Pethybridge S.J."/>
            <person name="Sun J."/>
            <person name="Steenkamp E.T."/>
            <person name="van der Nest M.A."/>
            <person name="van Wyk S."/>
            <person name="Wingfield M.J."/>
            <person name="Xiong C."/>
            <person name="Yue Q."/>
            <person name="Zhang X."/>
        </authorList>
    </citation>
    <scope>NUCLEOTIDE SEQUENCE [LARGE SCALE GENOMIC DNA]</scope>
    <source>
        <strain evidence="7 8">BP6252</strain>
    </source>
</reference>
<dbReference type="InterPro" id="IPR014440">
    <property type="entry name" value="HCCAis_GSTk"/>
</dbReference>
<dbReference type="GO" id="GO:0005777">
    <property type="term" value="C:peroxisome"/>
    <property type="evidence" value="ECO:0007669"/>
    <property type="project" value="TreeGrafter"/>
</dbReference>
<evidence type="ECO:0000256" key="5">
    <source>
        <dbReference type="PIRSR" id="PIRSR006386-1"/>
    </source>
</evidence>
<keyword evidence="8" id="KW-1185">Reference proteome</keyword>
<evidence type="ECO:0000256" key="1">
    <source>
        <dbReference type="ARBA" id="ARBA00006494"/>
    </source>
</evidence>
<dbReference type="EMBL" id="PDLM01000006">
    <property type="protein sequence ID" value="RDW75110.1"/>
    <property type="molecule type" value="Genomic_DNA"/>
</dbReference>
<protein>
    <recommendedName>
        <fullName evidence="4">Glutathione S-transferase kappa</fullName>
        <ecNumber evidence="4">2.5.1.18</ecNumber>
    </recommendedName>
</protein>
<comment type="catalytic activity">
    <reaction evidence="3 4">
        <text>RX + glutathione = an S-substituted glutathione + a halide anion + H(+)</text>
        <dbReference type="Rhea" id="RHEA:16437"/>
        <dbReference type="ChEBI" id="CHEBI:15378"/>
        <dbReference type="ChEBI" id="CHEBI:16042"/>
        <dbReference type="ChEBI" id="CHEBI:17792"/>
        <dbReference type="ChEBI" id="CHEBI:57925"/>
        <dbReference type="ChEBI" id="CHEBI:90779"/>
        <dbReference type="EC" id="2.5.1.18"/>
    </reaction>
</comment>
<gene>
    <name evidence="7" type="ORF">BP6252_06252</name>
</gene>
<dbReference type="FunFam" id="3.40.30.10:FF:000096">
    <property type="entry name" value="Glutathione S-transferase kappa"/>
    <property type="match status" value="1"/>
</dbReference>
<feature type="domain" description="DSBA-like thioredoxin" evidence="6">
    <location>
        <begin position="6"/>
        <end position="204"/>
    </location>
</feature>
<keyword evidence="2 4" id="KW-0808">Transferase</keyword>
<dbReference type="GO" id="GO:0004602">
    <property type="term" value="F:glutathione peroxidase activity"/>
    <property type="evidence" value="ECO:0007669"/>
    <property type="project" value="TreeGrafter"/>
</dbReference>
<dbReference type="InterPro" id="IPR001853">
    <property type="entry name" value="DSBA-like_thioredoxin_dom"/>
</dbReference>
<name>A0A3D8RMD7_9HELO</name>
<dbReference type="OrthoDB" id="4664297at2759"/>
<evidence type="ECO:0000256" key="3">
    <source>
        <dbReference type="ARBA" id="ARBA00047960"/>
    </source>
</evidence>
<dbReference type="PANTHER" id="PTHR42943">
    <property type="entry name" value="GLUTATHIONE S-TRANSFERASE KAPPA"/>
    <property type="match status" value="1"/>
</dbReference>
<evidence type="ECO:0000256" key="2">
    <source>
        <dbReference type="ARBA" id="ARBA00022679"/>
    </source>
</evidence>
<accession>A0A3D8RMD7</accession>
<dbReference type="STRING" id="1849047.A0A3D8RMD7"/>
<dbReference type="InterPro" id="IPR051924">
    <property type="entry name" value="GST_Kappa/NadH"/>
</dbReference>
<dbReference type="SUPFAM" id="SSF52833">
    <property type="entry name" value="Thioredoxin-like"/>
    <property type="match status" value="1"/>
</dbReference>
<dbReference type="InterPro" id="IPR036249">
    <property type="entry name" value="Thioredoxin-like_sf"/>
</dbReference>
<comment type="caution">
    <text evidence="7">The sequence shown here is derived from an EMBL/GenBank/DDBJ whole genome shotgun (WGS) entry which is preliminary data.</text>
</comment>
<evidence type="ECO:0000313" key="8">
    <source>
        <dbReference type="Proteomes" id="UP000256645"/>
    </source>
</evidence>
<evidence type="ECO:0000256" key="4">
    <source>
        <dbReference type="PIRNR" id="PIRNR006386"/>
    </source>
</evidence>
<dbReference type="EC" id="2.5.1.18" evidence="4"/>
<organism evidence="7 8">
    <name type="scientific">Coleophoma cylindrospora</name>
    <dbReference type="NCBI Taxonomy" id="1849047"/>
    <lineage>
        <taxon>Eukaryota</taxon>
        <taxon>Fungi</taxon>
        <taxon>Dikarya</taxon>
        <taxon>Ascomycota</taxon>
        <taxon>Pezizomycotina</taxon>
        <taxon>Leotiomycetes</taxon>
        <taxon>Helotiales</taxon>
        <taxon>Dermateaceae</taxon>
        <taxon>Coleophoma</taxon>
    </lineage>
</organism>
<evidence type="ECO:0000259" key="6">
    <source>
        <dbReference type="Pfam" id="PF01323"/>
    </source>
</evidence>
<comment type="similarity">
    <text evidence="1 4">Belongs to the GST superfamily. Kappa family.</text>
</comment>
<evidence type="ECO:0000313" key="7">
    <source>
        <dbReference type="EMBL" id="RDW75110.1"/>
    </source>
</evidence>
<dbReference type="PIRSF" id="PIRSF006386">
    <property type="entry name" value="HCCAis_GSTk"/>
    <property type="match status" value="1"/>
</dbReference>
<dbReference type="Proteomes" id="UP000256645">
    <property type="component" value="Unassembled WGS sequence"/>
</dbReference>
<dbReference type="GO" id="GO:0005739">
    <property type="term" value="C:mitochondrion"/>
    <property type="evidence" value="ECO:0007669"/>
    <property type="project" value="TreeGrafter"/>
</dbReference>
<dbReference type="Gene3D" id="3.40.30.10">
    <property type="entry name" value="Glutaredoxin"/>
    <property type="match status" value="1"/>
</dbReference>
<proteinExistence type="inferred from homology"/>